<sequence>MTKTWAILEKKLQELELQLSHNNLTTIIHPSLSQEFHQKLLFVANLLSAEIASCPTKPRHLKHIARRLSQIEAAFCDSDLLDDHVDDSSTCSCTESCLNDDGDVASQGPSSCLEDEMEGGEYFYECVEGEKEEKEERKILGVGKLCGAMASGFLIGMVIMGVAVFFIVFFGYFQVQQNGGFVTPT</sequence>
<keyword evidence="4" id="KW-1185">Reference proteome</keyword>
<evidence type="ECO:0000313" key="4">
    <source>
        <dbReference type="Proteomes" id="UP001642487"/>
    </source>
</evidence>
<reference evidence="3 4" key="1">
    <citation type="submission" date="2024-03" db="EMBL/GenBank/DDBJ databases">
        <authorList>
            <person name="Gkanogiannis A."/>
            <person name="Becerra Lopez-Lavalle L."/>
        </authorList>
    </citation>
    <scope>NUCLEOTIDE SEQUENCE [LARGE SCALE GENOMIC DNA]</scope>
</reference>
<feature type="domain" description="DUF7610" evidence="2">
    <location>
        <begin position="8"/>
        <end position="79"/>
    </location>
</feature>
<evidence type="ECO:0000256" key="1">
    <source>
        <dbReference type="SAM" id="Phobius"/>
    </source>
</evidence>
<organism evidence="3 4">
    <name type="scientific">Citrullus colocynthis</name>
    <name type="common">colocynth</name>
    <dbReference type="NCBI Taxonomy" id="252529"/>
    <lineage>
        <taxon>Eukaryota</taxon>
        <taxon>Viridiplantae</taxon>
        <taxon>Streptophyta</taxon>
        <taxon>Embryophyta</taxon>
        <taxon>Tracheophyta</taxon>
        <taxon>Spermatophyta</taxon>
        <taxon>Magnoliopsida</taxon>
        <taxon>eudicotyledons</taxon>
        <taxon>Gunneridae</taxon>
        <taxon>Pentapetalae</taxon>
        <taxon>rosids</taxon>
        <taxon>fabids</taxon>
        <taxon>Cucurbitales</taxon>
        <taxon>Cucurbitaceae</taxon>
        <taxon>Benincaseae</taxon>
        <taxon>Citrullus</taxon>
    </lineage>
</organism>
<keyword evidence="1" id="KW-1133">Transmembrane helix</keyword>
<dbReference type="Pfam" id="PF24583">
    <property type="entry name" value="DUF7610"/>
    <property type="match status" value="1"/>
</dbReference>
<name>A0ABP0XMH3_9ROSI</name>
<dbReference type="InterPro" id="IPR056029">
    <property type="entry name" value="DUF7610"/>
</dbReference>
<gene>
    <name evidence="3" type="ORF">CITCOLO1_LOCUS928</name>
</gene>
<protein>
    <recommendedName>
        <fullName evidence="2">DUF7610 domain-containing protein</fullName>
    </recommendedName>
</protein>
<dbReference type="Proteomes" id="UP001642487">
    <property type="component" value="Chromosome 1"/>
</dbReference>
<keyword evidence="1" id="KW-0472">Membrane</keyword>
<feature type="transmembrane region" description="Helical" evidence="1">
    <location>
        <begin position="145"/>
        <end position="173"/>
    </location>
</feature>
<keyword evidence="1" id="KW-0812">Transmembrane</keyword>
<evidence type="ECO:0000313" key="3">
    <source>
        <dbReference type="EMBL" id="CAK9309362.1"/>
    </source>
</evidence>
<accession>A0ABP0XMH3</accession>
<dbReference type="EMBL" id="OZ021735">
    <property type="protein sequence ID" value="CAK9309362.1"/>
    <property type="molecule type" value="Genomic_DNA"/>
</dbReference>
<proteinExistence type="predicted"/>
<evidence type="ECO:0000259" key="2">
    <source>
        <dbReference type="Pfam" id="PF24583"/>
    </source>
</evidence>